<dbReference type="EC" id="2.3.2.27" evidence="2"/>
<keyword evidence="4" id="KW-0677">Repeat</keyword>
<reference evidence="7 8" key="1">
    <citation type="submission" date="2020-04" db="EMBL/GenBank/DDBJ databases">
        <title>Perkinsus chesapeaki whole genome sequence.</title>
        <authorList>
            <person name="Bogema D.R."/>
        </authorList>
    </citation>
    <scope>NUCLEOTIDE SEQUENCE [LARGE SCALE GENOMIC DNA]</scope>
    <source>
        <strain evidence="7">ATCC PRA-425</strain>
    </source>
</reference>
<dbReference type="InterPro" id="IPR019734">
    <property type="entry name" value="TPR_rpt"/>
</dbReference>
<sequence length="587" mass="66032">MSSAGSRERADGLKAEGNKMYHERKFKKAIELYTDAIDIDDSVPAYYSNRALANAAQERWQEVYDDSFHILSKLDKTHEKAIYWVVQASKELGKPKEELLKSLPDSAAAISNMWGSDDDEHPTDKQLKYAEEWGVRVSEAIVKGRMDKLQKILEKIPVGSFPSNVKTGYTALAKYYMSQREWKQGLECFRKLLEYQEKRLPANEPATLDELATTYNNIGVCEKHAGNLEDAITDLRKSLDCSVRAGSDEKDQNLASIWSNMGSCQLSLGKTDEAIKCHKKAVEIATVKGDTPKSAPLMLALARVLRDNGKSHEADGLFGRVVAVWSGFKNVEDLVKESPDVPDERRLVELYITTVAEWAMLQLSSDRDAATKTADSLRIMESGVATLKKWGRQAQAWRLLLPMAQISDNKKYLDEASEVIGGLPEAERDLAKQAVAHPAEVLQQNPLARSPLAVDQDCAIFAMRMVKFMQQGPDVFTEQQVGNLKTNEDKYKYHIITGRCLHDDGKGLDFTCYCKNIVPDKFERLQQCWKTQQSHDACQLEVLDLCDSVRASWSDLMLKLAPGSDAVVKDIEHRQDRKAWKNVSSVF</sequence>
<comment type="catalytic activity">
    <reaction evidence="1">
        <text>S-ubiquitinyl-[E2 ubiquitin-conjugating enzyme]-L-cysteine + [acceptor protein]-L-lysine = [E2 ubiquitin-conjugating enzyme]-L-cysteine + N(6)-ubiquitinyl-[acceptor protein]-L-lysine.</text>
        <dbReference type="EC" id="2.3.2.27"/>
    </reaction>
</comment>
<dbReference type="GO" id="GO:0061630">
    <property type="term" value="F:ubiquitin protein ligase activity"/>
    <property type="evidence" value="ECO:0007669"/>
    <property type="project" value="UniProtKB-EC"/>
</dbReference>
<keyword evidence="5" id="KW-0833">Ubl conjugation pathway</keyword>
<comment type="caution">
    <text evidence="7">The sequence shown here is derived from an EMBL/GenBank/DDBJ whole genome shotgun (WGS) entry which is preliminary data.</text>
</comment>
<dbReference type="EMBL" id="JAAPAO010000154">
    <property type="protein sequence ID" value="KAF4670322.1"/>
    <property type="molecule type" value="Genomic_DNA"/>
</dbReference>
<keyword evidence="3" id="KW-0808">Transferase</keyword>
<dbReference type="GO" id="GO:0051087">
    <property type="term" value="F:protein-folding chaperone binding"/>
    <property type="evidence" value="ECO:0007669"/>
    <property type="project" value="TreeGrafter"/>
</dbReference>
<dbReference type="GO" id="GO:0006515">
    <property type="term" value="P:protein quality control for misfolded or incompletely synthesized proteins"/>
    <property type="evidence" value="ECO:0007669"/>
    <property type="project" value="TreeGrafter"/>
</dbReference>
<protein>
    <recommendedName>
        <fullName evidence="2">RING-type E3 ubiquitin transferase</fullName>
        <ecNumber evidence="2">2.3.2.27</ecNumber>
    </recommendedName>
</protein>
<accession>A0A7J6MFC6</accession>
<evidence type="ECO:0000313" key="7">
    <source>
        <dbReference type="EMBL" id="KAF4670322.1"/>
    </source>
</evidence>
<dbReference type="GO" id="GO:0071218">
    <property type="term" value="P:cellular response to misfolded protein"/>
    <property type="evidence" value="ECO:0007669"/>
    <property type="project" value="TreeGrafter"/>
</dbReference>
<gene>
    <name evidence="7" type="primary">TOM70</name>
    <name evidence="7" type="ORF">FOL47_002092</name>
</gene>
<dbReference type="Gene3D" id="1.25.40.10">
    <property type="entry name" value="Tetratricopeptide repeat domain"/>
    <property type="match status" value="2"/>
</dbReference>
<dbReference type="GO" id="GO:0045862">
    <property type="term" value="P:positive regulation of proteolysis"/>
    <property type="evidence" value="ECO:0007669"/>
    <property type="project" value="TreeGrafter"/>
</dbReference>
<evidence type="ECO:0000256" key="4">
    <source>
        <dbReference type="ARBA" id="ARBA00022737"/>
    </source>
</evidence>
<organism evidence="7 8">
    <name type="scientific">Perkinsus chesapeaki</name>
    <name type="common">Clam parasite</name>
    <name type="synonym">Perkinsus andrewsi</name>
    <dbReference type="NCBI Taxonomy" id="330153"/>
    <lineage>
        <taxon>Eukaryota</taxon>
        <taxon>Sar</taxon>
        <taxon>Alveolata</taxon>
        <taxon>Perkinsozoa</taxon>
        <taxon>Perkinsea</taxon>
        <taxon>Perkinsida</taxon>
        <taxon>Perkinsidae</taxon>
        <taxon>Perkinsus</taxon>
    </lineage>
</organism>
<dbReference type="AlphaFoldDB" id="A0A7J6MFC6"/>
<evidence type="ECO:0000256" key="3">
    <source>
        <dbReference type="ARBA" id="ARBA00022679"/>
    </source>
</evidence>
<evidence type="ECO:0000256" key="1">
    <source>
        <dbReference type="ARBA" id="ARBA00000900"/>
    </source>
</evidence>
<feature type="repeat" description="TPR" evidence="6">
    <location>
        <begin position="255"/>
        <end position="288"/>
    </location>
</feature>
<dbReference type="GO" id="GO:0005737">
    <property type="term" value="C:cytoplasm"/>
    <property type="evidence" value="ECO:0007669"/>
    <property type="project" value="TreeGrafter"/>
</dbReference>
<keyword evidence="6" id="KW-0802">TPR repeat</keyword>
<dbReference type="PANTHER" id="PTHR46803:SF2">
    <property type="entry name" value="E3 UBIQUITIN-PROTEIN LIGASE CHIP"/>
    <property type="match status" value="1"/>
</dbReference>
<name>A0A7J6MFC6_PERCH</name>
<dbReference type="SMART" id="SM00028">
    <property type="entry name" value="TPR"/>
    <property type="match status" value="4"/>
</dbReference>
<proteinExistence type="predicted"/>
<dbReference type="InterPro" id="IPR011990">
    <property type="entry name" value="TPR-like_helical_dom_sf"/>
</dbReference>
<dbReference type="PROSITE" id="PS50005">
    <property type="entry name" value="TPR"/>
    <property type="match status" value="1"/>
</dbReference>
<keyword evidence="8" id="KW-1185">Reference proteome</keyword>
<dbReference type="PANTHER" id="PTHR46803">
    <property type="entry name" value="E3 UBIQUITIN-PROTEIN LIGASE CHIP"/>
    <property type="match status" value="1"/>
</dbReference>
<dbReference type="GO" id="GO:0043161">
    <property type="term" value="P:proteasome-mediated ubiquitin-dependent protein catabolic process"/>
    <property type="evidence" value="ECO:0007669"/>
    <property type="project" value="TreeGrafter"/>
</dbReference>
<dbReference type="Proteomes" id="UP000591131">
    <property type="component" value="Unassembled WGS sequence"/>
</dbReference>
<dbReference type="GO" id="GO:0000209">
    <property type="term" value="P:protein polyubiquitination"/>
    <property type="evidence" value="ECO:0007669"/>
    <property type="project" value="TreeGrafter"/>
</dbReference>
<evidence type="ECO:0000313" key="8">
    <source>
        <dbReference type="Proteomes" id="UP000591131"/>
    </source>
</evidence>
<dbReference type="OrthoDB" id="273087at2759"/>
<evidence type="ECO:0000256" key="6">
    <source>
        <dbReference type="PROSITE-ProRule" id="PRU00339"/>
    </source>
</evidence>
<dbReference type="Pfam" id="PF13424">
    <property type="entry name" value="TPR_12"/>
    <property type="match status" value="1"/>
</dbReference>
<dbReference type="SUPFAM" id="SSF48452">
    <property type="entry name" value="TPR-like"/>
    <property type="match status" value="1"/>
</dbReference>
<evidence type="ECO:0000256" key="2">
    <source>
        <dbReference type="ARBA" id="ARBA00012483"/>
    </source>
</evidence>
<evidence type="ECO:0000256" key="5">
    <source>
        <dbReference type="ARBA" id="ARBA00022786"/>
    </source>
</evidence>